<keyword evidence="16" id="KW-1185">Reference proteome</keyword>
<evidence type="ECO:0000256" key="8">
    <source>
        <dbReference type="ARBA" id="ARBA00023136"/>
    </source>
</evidence>
<dbReference type="Proteomes" id="UP000284395">
    <property type="component" value="Unassembled WGS sequence"/>
</dbReference>
<dbReference type="GO" id="GO:0015721">
    <property type="term" value="P:bile acid and bile salt transport"/>
    <property type="evidence" value="ECO:0007669"/>
    <property type="project" value="UniProtKB-ARBA"/>
</dbReference>
<dbReference type="PANTHER" id="PTHR30386:SF19">
    <property type="entry name" value="MULTIDRUG EXPORT PROTEIN EMRA-RELATED"/>
    <property type="match status" value="1"/>
</dbReference>
<sequence>MADQASSPPPSAEQIPSSDTAPSSNKARRKRLFIIFAIVLAVIAVIVLIWQLFFAWRWVSTDNAYVGADVAQVTPLVSGPVAQVLVKDTQHVKKGEILVRLDDADARLALQEAEANLAQAERRFRETSATGQSLLARSDAREADIRAAQAQIKVSEANFEKAKVDYDRRRALAATGAVSGDELTSATNAFSTAKANLALAKAQLAQMKANKQSARRDAEANLALTKGTTETTNPDVLAARAARDKAQLDLERTVIRAPVDGVIAQRNVQVGQQLSAGTQVMSVVPTQSLYVDANFKEGQLTRVRAGQPVELTSDMYGGDVVYHGKVAGLGGGTGAAFALIPAQNATGNWIKVVQRLPVRVQLDPEELQAHPLRVGLSMEATVDVSDQ</sequence>
<dbReference type="PANTHER" id="PTHR30386">
    <property type="entry name" value="MEMBRANE FUSION SUBUNIT OF EMRAB-TOLC MULTIDRUG EFFLUX PUMP"/>
    <property type="match status" value="1"/>
</dbReference>
<keyword evidence="4" id="KW-1003">Cell membrane</keyword>
<evidence type="ECO:0000256" key="3">
    <source>
        <dbReference type="ARBA" id="ARBA00022448"/>
    </source>
</evidence>
<name>A0A420EQR2_9SPHN</name>
<keyword evidence="5" id="KW-0997">Cell inner membrane</keyword>
<evidence type="ECO:0000256" key="4">
    <source>
        <dbReference type="ARBA" id="ARBA00022475"/>
    </source>
</evidence>
<evidence type="ECO:0000256" key="10">
    <source>
        <dbReference type="SAM" id="MobiDB-lite"/>
    </source>
</evidence>
<dbReference type="SUPFAM" id="SSF111369">
    <property type="entry name" value="HlyD-like secretion proteins"/>
    <property type="match status" value="2"/>
</dbReference>
<keyword evidence="6 11" id="KW-0812">Transmembrane</keyword>
<dbReference type="GO" id="GO:0046677">
    <property type="term" value="P:response to antibiotic"/>
    <property type="evidence" value="ECO:0007669"/>
    <property type="project" value="UniProtKB-ARBA"/>
</dbReference>
<keyword evidence="8 11" id="KW-0472">Membrane</keyword>
<dbReference type="Pfam" id="PF25876">
    <property type="entry name" value="HH_MFP_RND"/>
    <property type="match status" value="1"/>
</dbReference>
<comment type="subcellular location">
    <subcellularLocation>
        <location evidence="1">Cell inner membrane</location>
        <topology evidence="1">Single-pass membrane protein</topology>
    </subcellularLocation>
</comment>
<dbReference type="Gene3D" id="1.10.287.470">
    <property type="entry name" value="Helix hairpin bin"/>
    <property type="match status" value="2"/>
</dbReference>
<evidence type="ECO:0000256" key="11">
    <source>
        <dbReference type="SAM" id="Phobius"/>
    </source>
</evidence>
<dbReference type="GO" id="GO:0005886">
    <property type="term" value="C:plasma membrane"/>
    <property type="evidence" value="ECO:0007669"/>
    <property type="project" value="UniProtKB-SubCell"/>
</dbReference>
<protein>
    <submittedName>
        <fullName evidence="15">HlyD family secretion protein</fullName>
    </submittedName>
</protein>
<evidence type="ECO:0000256" key="5">
    <source>
        <dbReference type="ARBA" id="ARBA00022519"/>
    </source>
</evidence>
<comment type="similarity">
    <text evidence="2">Belongs to the membrane fusion protein (MFP) (TC 8.A.1) family.</text>
</comment>
<evidence type="ECO:0000259" key="12">
    <source>
        <dbReference type="Pfam" id="PF25876"/>
    </source>
</evidence>
<dbReference type="OrthoDB" id="9811754at2"/>
<feature type="coiled-coil region" evidence="9">
    <location>
        <begin position="190"/>
        <end position="217"/>
    </location>
</feature>
<proteinExistence type="inferred from homology"/>
<evidence type="ECO:0000259" key="14">
    <source>
        <dbReference type="Pfam" id="PF25963"/>
    </source>
</evidence>
<dbReference type="InterPro" id="IPR058625">
    <property type="entry name" value="MdtA-like_BSH"/>
</dbReference>
<evidence type="ECO:0000256" key="9">
    <source>
        <dbReference type="SAM" id="Coils"/>
    </source>
</evidence>
<evidence type="ECO:0000313" key="15">
    <source>
        <dbReference type="EMBL" id="RKF23001.1"/>
    </source>
</evidence>
<dbReference type="InterPro" id="IPR058634">
    <property type="entry name" value="AaeA-lik-b-barrel"/>
</dbReference>
<evidence type="ECO:0000259" key="13">
    <source>
        <dbReference type="Pfam" id="PF25917"/>
    </source>
</evidence>
<feature type="domain" description="Multidrug resistance protein MdtA-like alpha-helical hairpin" evidence="12">
    <location>
        <begin position="147"/>
        <end position="210"/>
    </location>
</feature>
<dbReference type="FunFam" id="2.40.30.170:FF:000003">
    <property type="entry name" value="Multidrug resistance protein A"/>
    <property type="match status" value="1"/>
</dbReference>
<dbReference type="InterPro" id="IPR058624">
    <property type="entry name" value="MdtA-like_HH"/>
</dbReference>
<evidence type="ECO:0000313" key="16">
    <source>
        <dbReference type="Proteomes" id="UP000284395"/>
    </source>
</evidence>
<feature type="compositionally biased region" description="Polar residues" evidence="10">
    <location>
        <begin position="14"/>
        <end position="24"/>
    </location>
</feature>
<feature type="domain" description="p-hydroxybenzoic acid efflux pump subunit AaeA-like beta-barrel" evidence="14">
    <location>
        <begin position="288"/>
        <end position="375"/>
    </location>
</feature>
<keyword evidence="3" id="KW-0813">Transport</keyword>
<dbReference type="Gene3D" id="2.40.30.170">
    <property type="match status" value="1"/>
</dbReference>
<organism evidence="15 16">
    <name type="scientific">Altericroceibacterium spongiae</name>
    <dbReference type="NCBI Taxonomy" id="2320269"/>
    <lineage>
        <taxon>Bacteria</taxon>
        <taxon>Pseudomonadati</taxon>
        <taxon>Pseudomonadota</taxon>
        <taxon>Alphaproteobacteria</taxon>
        <taxon>Sphingomonadales</taxon>
        <taxon>Erythrobacteraceae</taxon>
        <taxon>Altericroceibacterium</taxon>
    </lineage>
</organism>
<evidence type="ECO:0000256" key="2">
    <source>
        <dbReference type="ARBA" id="ARBA00009477"/>
    </source>
</evidence>
<dbReference type="EMBL" id="RAPF01000001">
    <property type="protein sequence ID" value="RKF23001.1"/>
    <property type="molecule type" value="Genomic_DNA"/>
</dbReference>
<dbReference type="Pfam" id="PF25917">
    <property type="entry name" value="BSH_RND"/>
    <property type="match status" value="1"/>
</dbReference>
<accession>A0A420EQR2</accession>
<evidence type="ECO:0000256" key="6">
    <source>
        <dbReference type="ARBA" id="ARBA00022692"/>
    </source>
</evidence>
<dbReference type="GO" id="GO:1990961">
    <property type="term" value="P:xenobiotic detoxification by transmembrane export across the plasma membrane"/>
    <property type="evidence" value="ECO:0007669"/>
    <property type="project" value="UniProtKB-ARBA"/>
</dbReference>
<feature type="domain" description="Multidrug resistance protein MdtA-like barrel-sandwich hybrid" evidence="13">
    <location>
        <begin position="70"/>
        <end position="284"/>
    </location>
</feature>
<feature type="transmembrane region" description="Helical" evidence="11">
    <location>
        <begin position="32"/>
        <end position="56"/>
    </location>
</feature>
<dbReference type="InterPro" id="IPR050739">
    <property type="entry name" value="MFP"/>
</dbReference>
<dbReference type="Gene3D" id="2.40.50.100">
    <property type="match status" value="1"/>
</dbReference>
<feature type="coiled-coil region" evidence="9">
    <location>
        <begin position="101"/>
        <end position="165"/>
    </location>
</feature>
<reference evidence="15 16" key="1">
    <citation type="submission" date="2018-09" db="EMBL/GenBank/DDBJ databases">
        <title>Altererythrobacter spongiae sp. nov., isolated from a marine sponge.</title>
        <authorList>
            <person name="Zhuang L."/>
            <person name="Luo L."/>
        </authorList>
    </citation>
    <scope>NUCLEOTIDE SEQUENCE [LARGE SCALE GENOMIC DNA]</scope>
    <source>
        <strain evidence="15 16">HN-Y73</strain>
    </source>
</reference>
<feature type="region of interest" description="Disordered" evidence="10">
    <location>
        <begin position="1"/>
        <end position="24"/>
    </location>
</feature>
<evidence type="ECO:0000256" key="1">
    <source>
        <dbReference type="ARBA" id="ARBA00004377"/>
    </source>
</evidence>
<evidence type="ECO:0000256" key="7">
    <source>
        <dbReference type="ARBA" id="ARBA00022989"/>
    </source>
</evidence>
<comment type="caution">
    <text evidence="15">The sequence shown here is derived from an EMBL/GenBank/DDBJ whole genome shotgun (WGS) entry which is preliminary data.</text>
</comment>
<dbReference type="AlphaFoldDB" id="A0A420EQR2"/>
<dbReference type="PRINTS" id="PR01490">
    <property type="entry name" value="RTXTOXIND"/>
</dbReference>
<dbReference type="RefSeq" id="WP_120322904.1">
    <property type="nucleotide sequence ID" value="NZ_RAPF01000001.1"/>
</dbReference>
<gene>
    <name evidence="15" type="ORF">D6851_00315</name>
</gene>
<dbReference type="Pfam" id="PF25963">
    <property type="entry name" value="Beta-barrel_AAEA"/>
    <property type="match status" value="1"/>
</dbReference>
<keyword evidence="7 11" id="KW-1133">Transmembrane helix</keyword>
<keyword evidence="9" id="KW-0175">Coiled coil</keyword>